<evidence type="ECO:0000313" key="4">
    <source>
        <dbReference type="Proteomes" id="UP001233999"/>
    </source>
</evidence>
<name>A0AAD7ZUE9_DIPPU</name>
<dbReference type="PANTHER" id="PTHR13950">
    <property type="entry name" value="RABCONNECTIN-RELATED"/>
    <property type="match status" value="1"/>
</dbReference>
<evidence type="ECO:0000313" key="3">
    <source>
        <dbReference type="EMBL" id="KAJ9586651.1"/>
    </source>
</evidence>
<evidence type="ECO:0000256" key="1">
    <source>
        <dbReference type="SAM" id="MobiDB-lite"/>
    </source>
</evidence>
<dbReference type="Proteomes" id="UP001233999">
    <property type="component" value="Unassembled WGS sequence"/>
</dbReference>
<feature type="compositionally biased region" description="Gly residues" evidence="1">
    <location>
        <begin position="410"/>
        <end position="424"/>
    </location>
</feature>
<gene>
    <name evidence="3" type="ORF">L9F63_019753</name>
</gene>
<feature type="non-terminal residue" evidence="3">
    <location>
        <position position="1859"/>
    </location>
</feature>
<comment type="caution">
    <text evidence="3">The sequence shown here is derived from an EMBL/GenBank/DDBJ whole genome shotgun (WGS) entry which is preliminary data.</text>
</comment>
<dbReference type="GO" id="GO:0007035">
    <property type="term" value="P:vacuolar acidification"/>
    <property type="evidence" value="ECO:0007669"/>
    <property type="project" value="TreeGrafter"/>
</dbReference>
<dbReference type="InterPro" id="IPR052208">
    <property type="entry name" value="DmX-like/RAVE_component"/>
</dbReference>
<proteinExistence type="predicted"/>
<feature type="non-terminal residue" evidence="3">
    <location>
        <position position="1"/>
    </location>
</feature>
<feature type="region of interest" description="Disordered" evidence="1">
    <location>
        <begin position="376"/>
        <end position="428"/>
    </location>
</feature>
<feature type="region of interest" description="Disordered" evidence="1">
    <location>
        <begin position="186"/>
        <end position="259"/>
    </location>
</feature>
<dbReference type="Pfam" id="PF12234">
    <property type="entry name" value="Rav1p_C"/>
    <property type="match status" value="2"/>
</dbReference>
<sequence>YIHDRYSVVFKIRLSSDHKTMRLVCLICIVWVETVLPDDGLVNMNQFDPLATQNPKFRTHRHKHRFMQRLKHMKTCFHIRRHAKHQQNQGNNLLGTGSPIPTLPSTYSVHDFHSYGYHGTGVTPGLHFHLAASINAETDIPLVPSLITGDPDREPNFVLHWLNNKEMHFSLQAESILQELTRKVVEKEEGGETNRENVEVHESEHEDHSPSPEALGMLDLRKRPGKIGKSQSQDESSDEHHGSFPSSSAHSHQSLSATTSINSLATDSGPAVGQVPDSLDAKIECLLRDWHHNPDLLFSIHPIDGSFLIWVVEWLDEYHPGSFRQAQVSFSTRIPNAFPLGDAMTMSTNVCLYNAYGCHLNYRDVLKPPAANKATPLPSVIEEESETNVNGPTETSTQPATAKVSSPKHGGSGSSTGADSGNGGNLSDVVSADPCPAISMVSKHSNGTLNLWQLTFADNTKFSQVLSIGHSSRASGHRFRVNDITCHPVLPLLLTTSHHNISDFVTSPPTAPTDNVIIVEPPNPIAKHKDVSAPTGFCSELILWRVDAVGPLSKSGGVSELARINSLEISAFSNVAWIPTLLPSTTLGNLSNSPSACFVASDGKSLRVYQAVIDARTLLAEVSSSERRSRMMDSMVSLSTDTSSDDGLKHSSLHDKIKIVSQQSTARPGCVIQLDAITDATHDWQNTQFLHVFQEQLITGERADEKSSGVTETGGRESDLSLMETQLGAMVDLQQSAVFEEPFYIVVLERTNKGTVVHMWRLVIASQPEPTEMSGSMMYVPDSQLVQDDDDAEPTGRSASTAGADTLAHDDNPTPVQTSHVVITTTKVCTQDLPLPDGVEVVHAAPAAGHLSSASIYPACFAPYIIVTACSDSTVRFWKCKYTKTNEKKRSYEWCEWEMIRKDPESTIDISGQPLNISAAYSGRIACAYKYGKSFTRPSKNDPDSRYVNLCVAIYECESTGGSEWVLEDTIHLKNIHLPRIQVDPHLDLSYLYDSRFLQKKQRLNNILQTLSTEDVRSPLKNGEQNDHHANLHKAAGGLLAVPSFSTLQSLRKSIIECGNTCPLTQKHLVQLDWVSKEDGSHILTVGVGSKVMLFTPVSSDLAQANMKAMKESQSTNRPILRKASSLAAPHFVDEIRWMKLRKIDLETADGLPPLPMQISWVRDGILVVGMDSEMHVYSQWKPDWGERLNLYGAEVSLQDRRPLDYEETSQRRLANVSSMPHLSRVSSINLTMLDSKKKRGAIVQSDQMNNVDYMTDYGLFEASRIACPVLPQYHPKQLMELLNSGKIRWVKAILAHLVRCISGTCAIRQGGSTDEENLVRQRGWSRSRTLSHHSTTSPLEQRGSTTAIPEELTLDYAEITSIPPLPLWTLLAADKETPTMSAQMSEDQQDYNELFDGNVGMADESLDDILEEEPDSPRRHDRRPSVNQERQGLSHFGPRQGRLLSRLLTHTHLPGLSSLDQMHLLALADTVSTCNTDFAEHFAIDAAKTAIAKENLSGMPEGEDISTDSLDDCGLRFLLAMKHYSYLLRCLPIAQRAQFQRQGVGTNNLVWAFHSESEEELLNLIPSYAKGSPKWSILKELGVGWWLRNHTLLKTCMEKVAKASYMVKQDPLDAAIFYLAMKKKSLVWGLFRSKRDERMTHFFANNFSEDRWRKAALKNAFALLGKQRFEHAAAFFLLAGALRDAIEVCLNKLEDFQLAMVIARLYEGELDSTPPNLRQLLYEEILGCDSEGGNQNLSEAHPDPFLRSMALWILKDYTGSLNTLLQTNTGSNHPQYSDSDDKFEGSSANPNVFNFYVYLRTHPLLIRQYIASTAQDKRKAHAVVLSGFSYGAESKPGNTDKQPLVLELVSLLSFDKMR</sequence>
<feature type="region of interest" description="Disordered" evidence="1">
    <location>
        <begin position="1413"/>
        <end position="1438"/>
    </location>
</feature>
<feature type="compositionally biased region" description="Polar residues" evidence="1">
    <location>
        <begin position="387"/>
        <end position="404"/>
    </location>
</feature>
<accession>A0AAD7ZUE9</accession>
<dbReference type="GO" id="GO:0043291">
    <property type="term" value="C:RAVE complex"/>
    <property type="evidence" value="ECO:0007669"/>
    <property type="project" value="TreeGrafter"/>
</dbReference>
<dbReference type="InterPro" id="IPR022033">
    <property type="entry name" value="Rav1p_C"/>
</dbReference>
<reference evidence="3" key="1">
    <citation type="journal article" date="2023" name="IScience">
        <title>Live-bearing cockroach genome reveals convergent evolutionary mechanisms linked to viviparity in insects and beyond.</title>
        <authorList>
            <person name="Fouks B."/>
            <person name="Harrison M.C."/>
            <person name="Mikhailova A.A."/>
            <person name="Marchal E."/>
            <person name="English S."/>
            <person name="Carruthers M."/>
            <person name="Jennings E.C."/>
            <person name="Chiamaka E.L."/>
            <person name="Frigard R.A."/>
            <person name="Pippel M."/>
            <person name="Attardo G.M."/>
            <person name="Benoit J.B."/>
            <person name="Bornberg-Bauer E."/>
            <person name="Tobe S.S."/>
        </authorList>
    </citation>
    <scope>NUCLEOTIDE SEQUENCE</scope>
    <source>
        <strain evidence="3">Stay&amp;Tobe</strain>
    </source>
</reference>
<evidence type="ECO:0000259" key="2">
    <source>
        <dbReference type="Pfam" id="PF12234"/>
    </source>
</evidence>
<feature type="region of interest" description="Disordered" evidence="1">
    <location>
        <begin position="786"/>
        <end position="816"/>
    </location>
</feature>
<organism evidence="3 4">
    <name type="scientific">Diploptera punctata</name>
    <name type="common">Pacific beetle cockroach</name>
    <dbReference type="NCBI Taxonomy" id="6984"/>
    <lineage>
        <taxon>Eukaryota</taxon>
        <taxon>Metazoa</taxon>
        <taxon>Ecdysozoa</taxon>
        <taxon>Arthropoda</taxon>
        <taxon>Hexapoda</taxon>
        <taxon>Insecta</taxon>
        <taxon>Pterygota</taxon>
        <taxon>Neoptera</taxon>
        <taxon>Polyneoptera</taxon>
        <taxon>Dictyoptera</taxon>
        <taxon>Blattodea</taxon>
        <taxon>Blaberoidea</taxon>
        <taxon>Blaberidae</taxon>
        <taxon>Diplopterinae</taxon>
        <taxon>Diploptera</taxon>
    </lineage>
</organism>
<feature type="domain" description="RAVE complex protein Rav1 C-terminal" evidence="2">
    <location>
        <begin position="1051"/>
        <end position="1307"/>
    </location>
</feature>
<dbReference type="PANTHER" id="PTHR13950:SF9">
    <property type="entry name" value="RABCONNECTIN-3A"/>
    <property type="match status" value="1"/>
</dbReference>
<reference evidence="3" key="2">
    <citation type="submission" date="2023-05" db="EMBL/GenBank/DDBJ databases">
        <authorList>
            <person name="Fouks B."/>
        </authorList>
    </citation>
    <scope>NUCLEOTIDE SEQUENCE</scope>
    <source>
        <strain evidence="3">Stay&amp;Tobe</strain>
        <tissue evidence="3">Testes</tissue>
    </source>
</reference>
<feature type="compositionally biased region" description="Basic and acidic residues" evidence="1">
    <location>
        <begin position="186"/>
        <end position="210"/>
    </location>
</feature>
<feature type="region of interest" description="Disordered" evidence="1">
    <location>
        <begin position="1317"/>
        <end position="1347"/>
    </location>
</feature>
<keyword evidence="4" id="KW-1185">Reference proteome</keyword>
<dbReference type="EMBL" id="JASPKZ010006855">
    <property type="protein sequence ID" value="KAJ9586651.1"/>
    <property type="molecule type" value="Genomic_DNA"/>
</dbReference>
<protein>
    <recommendedName>
        <fullName evidence="2">RAVE complex protein Rav1 C-terminal domain-containing protein</fullName>
    </recommendedName>
</protein>
<feature type="domain" description="RAVE complex protein Rav1 C-terminal" evidence="2">
    <location>
        <begin position="1508"/>
        <end position="1805"/>
    </location>
</feature>
<feature type="compositionally biased region" description="Low complexity" evidence="1">
    <location>
        <begin position="243"/>
        <end position="256"/>
    </location>
</feature>